<dbReference type="EMBL" id="JBHSHT010000001">
    <property type="protein sequence ID" value="MFC4823268.1"/>
    <property type="molecule type" value="Genomic_DNA"/>
</dbReference>
<dbReference type="SUPFAM" id="SSF52540">
    <property type="entry name" value="P-loop containing nucleoside triphosphate hydrolases"/>
    <property type="match status" value="1"/>
</dbReference>
<evidence type="ECO:0000313" key="6">
    <source>
        <dbReference type="Proteomes" id="UP001595945"/>
    </source>
</evidence>
<reference evidence="5 6" key="1">
    <citation type="journal article" date="2019" name="Int. J. Syst. Evol. Microbiol.">
        <title>The Global Catalogue of Microorganisms (GCM) 10K type strain sequencing project: providing services to taxonomists for standard genome sequencing and annotation.</title>
        <authorList>
            <consortium name="The Broad Institute Genomics Platform"/>
            <consortium name="The Broad Institute Genome Sequencing Center for Infectious Disease"/>
            <person name="Wu L."/>
            <person name="Ma J."/>
        </authorList>
    </citation>
    <scope>NUCLEOTIDE SEQUENCE [LARGE SCALE GENOMIC DNA]</scope>
    <source>
        <strain evidence="5 6">XZYJ18</strain>
    </source>
</reference>
<evidence type="ECO:0000259" key="4">
    <source>
        <dbReference type="PROSITE" id="PS50893"/>
    </source>
</evidence>
<dbReference type="Pfam" id="PF00005">
    <property type="entry name" value="ABC_tran"/>
    <property type="match status" value="1"/>
</dbReference>
<dbReference type="PROSITE" id="PS00211">
    <property type="entry name" value="ABC_TRANSPORTER_1"/>
    <property type="match status" value="1"/>
</dbReference>
<dbReference type="GeneID" id="73045685"/>
<dbReference type="AlphaFoldDB" id="A0ABD5PY61"/>
<dbReference type="InterPro" id="IPR050166">
    <property type="entry name" value="ABC_transporter_ATP-bind"/>
</dbReference>
<comment type="caution">
    <text evidence="5">The sequence shown here is derived from an EMBL/GenBank/DDBJ whole genome shotgun (WGS) entry which is preliminary data.</text>
</comment>
<name>A0ABD5PY61_9EURY</name>
<gene>
    <name evidence="5" type="ORF">ACFO9K_03225</name>
</gene>
<keyword evidence="3 5" id="KW-0067">ATP-binding</keyword>
<dbReference type="RefSeq" id="WP_254267249.1">
    <property type="nucleotide sequence ID" value="NZ_CP100400.1"/>
</dbReference>
<keyword evidence="1" id="KW-0813">Transport</keyword>
<protein>
    <submittedName>
        <fullName evidence="5">ABC transporter ATP-binding protein</fullName>
    </submittedName>
</protein>
<keyword evidence="6" id="KW-1185">Reference proteome</keyword>
<sequence>MVGDETSAEEATRTDRATAIRLDGVTVNFEDVRALENVDLRVDDGEFVTVIGPSGCGKTTLLRTVGGLQDPTAGTVRVGRDSPDAARRDGEFGFVFQRHALLPWKSALANVVFLREMAGKSPDREAARDLLGTVGLAGFEESRPAELSGGMRQRVAIARALHLGASVLLMDEPFGELDELTREEMGVEVRRVWRDRNKTVLFVTHSVPEAVFLADRCVVMSDQPGEIAAVFDVELPRPRDESVYGTTAFQEQVARVRTALHEGYELR</sequence>
<dbReference type="Gene3D" id="3.40.50.300">
    <property type="entry name" value="P-loop containing nucleotide triphosphate hydrolases"/>
    <property type="match status" value="1"/>
</dbReference>
<keyword evidence="2" id="KW-0547">Nucleotide-binding</keyword>
<evidence type="ECO:0000313" key="5">
    <source>
        <dbReference type="EMBL" id="MFC4823268.1"/>
    </source>
</evidence>
<evidence type="ECO:0000256" key="1">
    <source>
        <dbReference type="ARBA" id="ARBA00022448"/>
    </source>
</evidence>
<feature type="domain" description="ABC transporter" evidence="4">
    <location>
        <begin position="20"/>
        <end position="247"/>
    </location>
</feature>
<dbReference type="PANTHER" id="PTHR42788:SF13">
    <property type="entry name" value="ALIPHATIC SULFONATES IMPORT ATP-BINDING PROTEIN SSUB"/>
    <property type="match status" value="1"/>
</dbReference>
<evidence type="ECO:0000256" key="2">
    <source>
        <dbReference type="ARBA" id="ARBA00022741"/>
    </source>
</evidence>
<dbReference type="InterPro" id="IPR003593">
    <property type="entry name" value="AAA+_ATPase"/>
</dbReference>
<dbReference type="CDD" id="cd03293">
    <property type="entry name" value="ABC_NrtD_SsuB_transporters"/>
    <property type="match status" value="1"/>
</dbReference>
<proteinExistence type="predicted"/>
<dbReference type="InterPro" id="IPR017871">
    <property type="entry name" value="ABC_transporter-like_CS"/>
</dbReference>
<accession>A0ABD5PY61</accession>
<dbReference type="InterPro" id="IPR003439">
    <property type="entry name" value="ABC_transporter-like_ATP-bd"/>
</dbReference>
<dbReference type="SMART" id="SM00382">
    <property type="entry name" value="AAA"/>
    <property type="match status" value="1"/>
</dbReference>
<organism evidence="5 6">
    <name type="scientific">Halorussus aquaticus</name>
    <dbReference type="NCBI Taxonomy" id="2953748"/>
    <lineage>
        <taxon>Archaea</taxon>
        <taxon>Methanobacteriati</taxon>
        <taxon>Methanobacteriota</taxon>
        <taxon>Stenosarchaea group</taxon>
        <taxon>Halobacteria</taxon>
        <taxon>Halobacteriales</taxon>
        <taxon>Haladaptataceae</taxon>
        <taxon>Halorussus</taxon>
    </lineage>
</organism>
<dbReference type="PANTHER" id="PTHR42788">
    <property type="entry name" value="TAURINE IMPORT ATP-BINDING PROTEIN-RELATED"/>
    <property type="match status" value="1"/>
</dbReference>
<dbReference type="InterPro" id="IPR027417">
    <property type="entry name" value="P-loop_NTPase"/>
</dbReference>
<evidence type="ECO:0000256" key="3">
    <source>
        <dbReference type="ARBA" id="ARBA00022840"/>
    </source>
</evidence>
<dbReference type="PROSITE" id="PS50893">
    <property type="entry name" value="ABC_TRANSPORTER_2"/>
    <property type="match status" value="1"/>
</dbReference>
<dbReference type="Proteomes" id="UP001595945">
    <property type="component" value="Unassembled WGS sequence"/>
</dbReference>
<dbReference type="GO" id="GO:0005524">
    <property type="term" value="F:ATP binding"/>
    <property type="evidence" value="ECO:0007669"/>
    <property type="project" value="UniProtKB-KW"/>
</dbReference>